<protein>
    <submittedName>
        <fullName evidence="2">Uncharacterized protein</fullName>
    </submittedName>
</protein>
<proteinExistence type="predicted"/>
<evidence type="ECO:0000256" key="1">
    <source>
        <dbReference type="SAM" id="MobiDB-lite"/>
    </source>
</evidence>
<evidence type="ECO:0000313" key="2">
    <source>
        <dbReference type="EMBL" id="KAL0287001.1"/>
    </source>
</evidence>
<name>A0AAW2IXT0_9LAMI</name>
<organism evidence="2">
    <name type="scientific">Sesamum angustifolium</name>
    <dbReference type="NCBI Taxonomy" id="2727405"/>
    <lineage>
        <taxon>Eukaryota</taxon>
        <taxon>Viridiplantae</taxon>
        <taxon>Streptophyta</taxon>
        <taxon>Embryophyta</taxon>
        <taxon>Tracheophyta</taxon>
        <taxon>Spermatophyta</taxon>
        <taxon>Magnoliopsida</taxon>
        <taxon>eudicotyledons</taxon>
        <taxon>Gunneridae</taxon>
        <taxon>Pentapetalae</taxon>
        <taxon>asterids</taxon>
        <taxon>lamiids</taxon>
        <taxon>Lamiales</taxon>
        <taxon>Pedaliaceae</taxon>
        <taxon>Sesamum</taxon>
    </lineage>
</organism>
<dbReference type="AlphaFoldDB" id="A0AAW2IXT0"/>
<sequence>MYIFLNPLFITHQTLPLRVPALSIPPHTEKPTRPLQVYFRHTRSTTTTPTDPPGLPPAAAPGTPSATLANDILIALRKALWHPPWKMAMDEEMSTLISRGICGRLF</sequence>
<reference evidence="2" key="2">
    <citation type="journal article" date="2024" name="Plant">
        <title>Genomic evolution and insights into agronomic trait innovations of Sesamum species.</title>
        <authorList>
            <person name="Miao H."/>
            <person name="Wang L."/>
            <person name="Qu L."/>
            <person name="Liu H."/>
            <person name="Sun Y."/>
            <person name="Le M."/>
            <person name="Wang Q."/>
            <person name="Wei S."/>
            <person name="Zheng Y."/>
            <person name="Lin W."/>
            <person name="Duan Y."/>
            <person name="Cao H."/>
            <person name="Xiong S."/>
            <person name="Wang X."/>
            <person name="Wei L."/>
            <person name="Li C."/>
            <person name="Ma Q."/>
            <person name="Ju M."/>
            <person name="Zhao R."/>
            <person name="Li G."/>
            <person name="Mu C."/>
            <person name="Tian Q."/>
            <person name="Mei H."/>
            <person name="Zhang T."/>
            <person name="Gao T."/>
            <person name="Zhang H."/>
        </authorList>
    </citation>
    <scope>NUCLEOTIDE SEQUENCE</scope>
    <source>
        <strain evidence="2">G01</strain>
    </source>
</reference>
<dbReference type="EMBL" id="JACGWK010001507">
    <property type="protein sequence ID" value="KAL0287001.1"/>
    <property type="molecule type" value="Genomic_DNA"/>
</dbReference>
<reference evidence="2" key="1">
    <citation type="submission" date="2020-06" db="EMBL/GenBank/DDBJ databases">
        <authorList>
            <person name="Li T."/>
            <person name="Hu X."/>
            <person name="Zhang T."/>
            <person name="Song X."/>
            <person name="Zhang H."/>
            <person name="Dai N."/>
            <person name="Sheng W."/>
            <person name="Hou X."/>
            <person name="Wei L."/>
        </authorList>
    </citation>
    <scope>NUCLEOTIDE SEQUENCE</scope>
    <source>
        <strain evidence="2">G01</strain>
        <tissue evidence="2">Leaf</tissue>
    </source>
</reference>
<comment type="caution">
    <text evidence="2">The sequence shown here is derived from an EMBL/GenBank/DDBJ whole genome shotgun (WGS) entry which is preliminary data.</text>
</comment>
<accession>A0AAW2IXT0</accession>
<gene>
    <name evidence="2" type="ORF">Sangu_2711100</name>
</gene>
<feature type="compositionally biased region" description="Pro residues" evidence="1">
    <location>
        <begin position="50"/>
        <end position="59"/>
    </location>
</feature>
<feature type="region of interest" description="Disordered" evidence="1">
    <location>
        <begin position="42"/>
        <end position="62"/>
    </location>
</feature>